<reference evidence="2" key="1">
    <citation type="journal article" date="2019" name="bioRxiv">
        <title>The Genome of the Zebra Mussel, Dreissena polymorpha: A Resource for Invasive Species Research.</title>
        <authorList>
            <person name="McCartney M.A."/>
            <person name="Auch B."/>
            <person name="Kono T."/>
            <person name="Mallez S."/>
            <person name="Zhang Y."/>
            <person name="Obille A."/>
            <person name="Becker A."/>
            <person name="Abrahante J.E."/>
            <person name="Garbe J."/>
            <person name="Badalamenti J.P."/>
            <person name="Herman A."/>
            <person name="Mangelson H."/>
            <person name="Liachko I."/>
            <person name="Sullivan S."/>
            <person name="Sone E.D."/>
            <person name="Koren S."/>
            <person name="Silverstein K.A.T."/>
            <person name="Beckman K.B."/>
            <person name="Gohl D.M."/>
        </authorList>
    </citation>
    <scope>NUCLEOTIDE SEQUENCE</scope>
    <source>
        <strain evidence="2">Duluth1</strain>
        <tissue evidence="2">Whole animal</tissue>
    </source>
</reference>
<gene>
    <name evidence="2" type="ORF">DPMN_160740</name>
</gene>
<dbReference type="EMBL" id="JAIWYP010000008">
    <property type="protein sequence ID" value="KAH3782820.1"/>
    <property type="molecule type" value="Genomic_DNA"/>
</dbReference>
<accession>A0A9D4ERQ5</accession>
<proteinExistence type="predicted"/>
<feature type="compositionally biased region" description="Low complexity" evidence="1">
    <location>
        <begin position="55"/>
        <end position="64"/>
    </location>
</feature>
<evidence type="ECO:0000313" key="3">
    <source>
        <dbReference type="Proteomes" id="UP000828390"/>
    </source>
</evidence>
<sequence length="64" mass="7091">MIEDIDLNTLSAAEMAKKLDAMHMLTKAWNNVTENAIRNSFAKAGFTKETPPETPMETAEPPNL</sequence>
<comment type="caution">
    <text evidence="2">The sequence shown here is derived from an EMBL/GenBank/DDBJ whole genome shotgun (WGS) entry which is preliminary data.</text>
</comment>
<name>A0A9D4ERQ5_DREPO</name>
<evidence type="ECO:0000256" key="1">
    <source>
        <dbReference type="SAM" id="MobiDB-lite"/>
    </source>
</evidence>
<protein>
    <submittedName>
        <fullName evidence="2">Uncharacterized protein</fullName>
    </submittedName>
</protein>
<reference evidence="2" key="2">
    <citation type="submission" date="2020-11" db="EMBL/GenBank/DDBJ databases">
        <authorList>
            <person name="McCartney M.A."/>
            <person name="Auch B."/>
            <person name="Kono T."/>
            <person name="Mallez S."/>
            <person name="Becker A."/>
            <person name="Gohl D.M."/>
            <person name="Silverstein K.A.T."/>
            <person name="Koren S."/>
            <person name="Bechman K.B."/>
            <person name="Herman A."/>
            <person name="Abrahante J.E."/>
            <person name="Garbe J."/>
        </authorList>
    </citation>
    <scope>NUCLEOTIDE SEQUENCE</scope>
    <source>
        <strain evidence="2">Duluth1</strain>
        <tissue evidence="2">Whole animal</tissue>
    </source>
</reference>
<dbReference type="Proteomes" id="UP000828390">
    <property type="component" value="Unassembled WGS sequence"/>
</dbReference>
<keyword evidence="3" id="KW-1185">Reference proteome</keyword>
<dbReference type="AlphaFoldDB" id="A0A9D4ERQ5"/>
<evidence type="ECO:0000313" key="2">
    <source>
        <dbReference type="EMBL" id="KAH3782820.1"/>
    </source>
</evidence>
<feature type="region of interest" description="Disordered" evidence="1">
    <location>
        <begin position="43"/>
        <end position="64"/>
    </location>
</feature>
<organism evidence="2 3">
    <name type="scientific">Dreissena polymorpha</name>
    <name type="common">Zebra mussel</name>
    <name type="synonym">Mytilus polymorpha</name>
    <dbReference type="NCBI Taxonomy" id="45954"/>
    <lineage>
        <taxon>Eukaryota</taxon>
        <taxon>Metazoa</taxon>
        <taxon>Spiralia</taxon>
        <taxon>Lophotrochozoa</taxon>
        <taxon>Mollusca</taxon>
        <taxon>Bivalvia</taxon>
        <taxon>Autobranchia</taxon>
        <taxon>Heteroconchia</taxon>
        <taxon>Euheterodonta</taxon>
        <taxon>Imparidentia</taxon>
        <taxon>Neoheterodontei</taxon>
        <taxon>Myida</taxon>
        <taxon>Dreissenoidea</taxon>
        <taxon>Dreissenidae</taxon>
        <taxon>Dreissena</taxon>
    </lineage>
</organism>